<evidence type="ECO:0000256" key="10">
    <source>
        <dbReference type="PIRSR" id="PIRSR000183-3"/>
    </source>
</evidence>
<dbReference type="InterPro" id="IPR036291">
    <property type="entry name" value="NAD(P)-bd_dom_sf"/>
</dbReference>
<dbReference type="PIRSF" id="PIRSF000183">
    <property type="entry name" value="Alanine_dh"/>
    <property type="match status" value="1"/>
</dbReference>
<evidence type="ECO:0000256" key="7">
    <source>
        <dbReference type="PIRNR" id="PIRNR000183"/>
    </source>
</evidence>
<dbReference type="NCBIfam" id="TIGR00518">
    <property type="entry name" value="alaDH"/>
    <property type="match status" value="1"/>
</dbReference>
<dbReference type="AlphaFoldDB" id="F4MNV1"/>
<dbReference type="InterPro" id="IPR008141">
    <property type="entry name" value="Ala_DH"/>
</dbReference>
<protein>
    <recommendedName>
        <fullName evidence="7">Alanine dehydrogenase</fullName>
        <ecNumber evidence="7">1.4.1.1</ecNumber>
    </recommendedName>
</protein>
<name>F4MNV1_MYCML</name>
<dbReference type="GO" id="GO:0000166">
    <property type="term" value="F:nucleotide binding"/>
    <property type="evidence" value="ECO:0007669"/>
    <property type="project" value="UniProtKB-KW"/>
</dbReference>
<dbReference type="Pfam" id="PF01262">
    <property type="entry name" value="AlaDh_PNT_C"/>
    <property type="match status" value="1"/>
</dbReference>
<feature type="active site" description="Proton donor/acceptor" evidence="8">
    <location>
        <position position="277"/>
    </location>
</feature>
<feature type="binding site" evidence="10">
    <location>
        <begin position="274"/>
        <end position="277"/>
    </location>
    <ligand>
        <name>NAD(+)</name>
        <dbReference type="ChEBI" id="CHEBI:57540"/>
    </ligand>
</feature>
<evidence type="ECO:0000256" key="8">
    <source>
        <dbReference type="PIRSR" id="PIRSR000183-1"/>
    </source>
</evidence>
<dbReference type="OrthoDB" id="9804592at2"/>
<dbReference type="PANTHER" id="PTHR42795">
    <property type="entry name" value="ALANINE DEHYDROGENASE"/>
    <property type="match status" value="1"/>
</dbReference>
<feature type="binding site" evidence="10">
    <location>
        <position position="227"/>
    </location>
    <ligand>
        <name>NAD(+)</name>
        <dbReference type="ChEBI" id="CHEBI:57540"/>
    </ligand>
</feature>
<feature type="binding site" evidence="11">
    <location>
        <position position="331"/>
    </location>
    <ligand>
        <name>Mg(2+)</name>
        <dbReference type="ChEBI" id="CHEBI:18420"/>
    </ligand>
</feature>
<reference evidence="15" key="2">
    <citation type="journal article" date="2011" name="BMC Genomics">
        <title>Mycoplasma mycoides, from mycoides Small Colony to capri. A microevolutionary perspective.</title>
        <authorList>
            <person name="Thiaucourt F."/>
            <person name="Manso-Silvan L."/>
            <person name="Salah W."/>
            <person name="Barbe V."/>
            <person name="Berger A."/>
            <person name="Jacob D."/>
            <person name="Breton M."/>
            <person name="Dupuy V."/>
            <person name="Lomenech A.M."/>
            <person name="Blanchard A."/>
            <person name="Sirand-Pugnet P."/>
        </authorList>
    </citation>
    <scope>NUCLEOTIDE SEQUENCE [LARGE SCALE GENOMIC DNA]</scope>
    <source>
        <strain evidence="15">95010</strain>
    </source>
</reference>
<proteinExistence type="inferred from homology"/>
<dbReference type="InterPro" id="IPR007886">
    <property type="entry name" value="AlaDH/PNT_N"/>
</dbReference>
<feature type="domain" description="Alanine dehydrogenase/pyridine nucleotide transhydrogenase N-terminal" evidence="13">
    <location>
        <begin position="10"/>
        <end position="142"/>
    </location>
</feature>
<feature type="binding site" evidence="10">
    <location>
        <position position="139"/>
    </location>
    <ligand>
        <name>NAD(+)</name>
        <dbReference type="ChEBI" id="CHEBI:57540"/>
    </ligand>
</feature>
<feature type="binding site" evidence="9">
    <location>
        <position position="21"/>
    </location>
    <ligand>
        <name>substrate</name>
    </ligand>
</feature>
<keyword evidence="10" id="KW-0547">Nucleotide-binding</keyword>
<dbReference type="GO" id="GO:0005886">
    <property type="term" value="C:plasma membrane"/>
    <property type="evidence" value="ECO:0007669"/>
    <property type="project" value="TreeGrafter"/>
</dbReference>
<dbReference type="SUPFAM" id="SSF52283">
    <property type="entry name" value="Formate/glycerate dehydrogenase catalytic domain-like"/>
    <property type="match status" value="1"/>
</dbReference>
<feature type="binding site" evidence="10">
    <location>
        <position position="210"/>
    </location>
    <ligand>
        <name>NAD(+)</name>
        <dbReference type="ChEBI" id="CHEBI:57540"/>
    </ligand>
</feature>
<comment type="pathway">
    <text evidence="1">Amino-acid degradation; L-alanine degradation via dehydrogenase pathway; NH(3) and pyruvate from L-alanine: step 1/1.</text>
</comment>
<dbReference type="PANTHER" id="PTHR42795:SF1">
    <property type="entry name" value="ALANINE DEHYDROGENASE"/>
    <property type="match status" value="1"/>
</dbReference>
<dbReference type="HOGENOM" id="CLU_003376_3_0_14"/>
<reference evidence="15" key="1">
    <citation type="journal article" date="2011" name="BMC Genomics">
        <title>Mycoplasma mycoides, from "mycoides Small Colony" to "capri". A microevolutionary perspective.</title>
        <authorList>
            <person name="Thiaucourt F."/>
            <person name="Manso-Silvan L."/>
            <person name="Salah W."/>
            <person name="Barbe V."/>
            <person name="Berger A."/>
            <person name="Jacob D."/>
            <person name="Breton M."/>
            <person name="Dupuy V."/>
            <person name="Lomenech A.M."/>
            <person name="Blanchard A."/>
            <person name="Sirand-Pugnet P."/>
        </authorList>
    </citation>
    <scope>NUCLEOTIDE SEQUENCE [LARGE SCALE GENOMIC DNA]</scope>
    <source>
        <strain evidence="15">95010</strain>
    </source>
</reference>
<dbReference type="Gene3D" id="3.40.50.720">
    <property type="entry name" value="NAD(P)-binding Rossmann-like Domain"/>
    <property type="match status" value="2"/>
</dbReference>
<keyword evidence="4 7" id="KW-0520">NAD</keyword>
<dbReference type="GO" id="GO:0046872">
    <property type="term" value="F:metal ion binding"/>
    <property type="evidence" value="ECO:0007669"/>
    <property type="project" value="UniProtKB-KW"/>
</dbReference>
<comment type="cofactor">
    <cofactor evidence="11">
        <name>Mg(2+)</name>
        <dbReference type="ChEBI" id="CHEBI:18420"/>
    </cofactor>
    <text evidence="11">Binds 1 Mg(2+) ion per subunit.</text>
</comment>
<dbReference type="SUPFAM" id="SSF51735">
    <property type="entry name" value="NAD(P)-binding Rossmann-fold domains"/>
    <property type="match status" value="1"/>
</dbReference>
<feature type="binding site" evidence="10">
    <location>
        <begin position="246"/>
        <end position="247"/>
    </location>
    <ligand>
        <name>NAD(+)</name>
        <dbReference type="ChEBI" id="CHEBI:57540"/>
    </ligand>
</feature>
<dbReference type="InterPro" id="IPR007698">
    <property type="entry name" value="AlaDH/PNT_NAD(H)-bd"/>
</dbReference>
<feature type="active site" description="Proton donor/acceptor" evidence="8">
    <location>
        <position position="101"/>
    </location>
</feature>
<evidence type="ECO:0000256" key="2">
    <source>
        <dbReference type="ARBA" id="ARBA00005689"/>
    </source>
</evidence>
<evidence type="ECO:0000256" key="1">
    <source>
        <dbReference type="ARBA" id="ARBA00005206"/>
    </source>
</evidence>
<dbReference type="EMBL" id="FQ377874">
    <property type="protein sequence ID" value="CBW53783.1"/>
    <property type="molecule type" value="Genomic_DNA"/>
</dbReference>
<dbReference type="GO" id="GO:0042853">
    <property type="term" value="P:L-alanine catabolic process"/>
    <property type="evidence" value="ECO:0007669"/>
    <property type="project" value="InterPro"/>
</dbReference>
<dbReference type="Proteomes" id="UP000010103">
    <property type="component" value="Chromosome"/>
</dbReference>
<dbReference type="SMART" id="SM01002">
    <property type="entry name" value="AlaDh_PNT_C"/>
    <property type="match status" value="1"/>
</dbReference>
<comment type="catalytic activity">
    <reaction evidence="5 7">
        <text>L-alanine + NAD(+) + H2O = pyruvate + NH4(+) + NADH + H(+)</text>
        <dbReference type="Rhea" id="RHEA:18405"/>
        <dbReference type="ChEBI" id="CHEBI:15361"/>
        <dbReference type="ChEBI" id="CHEBI:15377"/>
        <dbReference type="ChEBI" id="CHEBI:15378"/>
        <dbReference type="ChEBI" id="CHEBI:28938"/>
        <dbReference type="ChEBI" id="CHEBI:57540"/>
        <dbReference type="ChEBI" id="CHEBI:57945"/>
        <dbReference type="ChEBI" id="CHEBI:57972"/>
        <dbReference type="EC" id="1.4.1.1"/>
    </reaction>
</comment>
<organism evidence="14 15">
    <name type="scientific">Mycoplasma mycoides subsp. capri LC str. 95010</name>
    <dbReference type="NCBI Taxonomy" id="862259"/>
    <lineage>
        <taxon>Bacteria</taxon>
        <taxon>Bacillati</taxon>
        <taxon>Mycoplasmatota</taxon>
        <taxon>Mollicutes</taxon>
        <taxon>Mycoplasmataceae</taxon>
        <taxon>Mycoplasma</taxon>
    </lineage>
</organism>
<feature type="binding site" evidence="9">
    <location>
        <position position="80"/>
    </location>
    <ligand>
        <name>substrate</name>
    </ligand>
</feature>
<dbReference type="Pfam" id="PF05222">
    <property type="entry name" value="AlaDh_PNT_N"/>
    <property type="match status" value="1"/>
</dbReference>
<accession>F4MNV1</accession>
<evidence type="ECO:0000259" key="12">
    <source>
        <dbReference type="SMART" id="SM01002"/>
    </source>
</evidence>
<evidence type="ECO:0000256" key="11">
    <source>
        <dbReference type="PIRSR" id="PIRSR000183-4"/>
    </source>
</evidence>
<dbReference type="EC" id="1.4.1.1" evidence="7"/>
<comment type="similarity">
    <text evidence="2 7">Belongs to the AlaDH/PNT family.</text>
</comment>
<keyword evidence="11" id="KW-0479">Metal-binding</keyword>
<dbReference type="CDD" id="cd05305">
    <property type="entry name" value="L-AlaDH"/>
    <property type="match status" value="1"/>
</dbReference>
<evidence type="ECO:0000259" key="13">
    <source>
        <dbReference type="SMART" id="SM01003"/>
    </source>
</evidence>
<dbReference type="GO" id="GO:0000286">
    <property type="term" value="F:alanine dehydrogenase activity"/>
    <property type="evidence" value="ECO:0007669"/>
    <property type="project" value="UniProtKB-UniRule"/>
</dbReference>
<feature type="domain" description="Alanine dehydrogenase/pyridine nucleotide transhydrogenase NAD(H)-binding" evidence="12">
    <location>
        <begin position="156"/>
        <end position="305"/>
    </location>
</feature>
<evidence type="ECO:0000313" key="14">
    <source>
        <dbReference type="EMBL" id="CBW53783.1"/>
    </source>
</evidence>
<dbReference type="FunFam" id="3.40.50.720:FF:000433">
    <property type="entry name" value="Alanine dehydrogenase 1"/>
    <property type="match status" value="1"/>
</dbReference>
<dbReference type="SMART" id="SM01003">
    <property type="entry name" value="AlaDh_PNT_N"/>
    <property type="match status" value="1"/>
</dbReference>
<dbReference type="KEGG" id="mml:MLC_0550"/>
<keyword evidence="11" id="KW-0460">Magnesium</keyword>
<evidence type="ECO:0000256" key="6">
    <source>
        <dbReference type="ARBA" id="ARBA00056662"/>
    </source>
</evidence>
<keyword evidence="3 7" id="KW-0560">Oxidoreductase</keyword>
<evidence type="ECO:0000256" key="3">
    <source>
        <dbReference type="ARBA" id="ARBA00023002"/>
    </source>
</evidence>
<comment type="function">
    <text evidence="6">May play a role in cell wall synthesis as L-alanine is an important constituent of the peptidoglycan layer.</text>
</comment>
<evidence type="ECO:0000256" key="4">
    <source>
        <dbReference type="ARBA" id="ARBA00023027"/>
    </source>
</evidence>
<gene>
    <name evidence="14" type="primary">ald</name>
    <name evidence="14" type="ORF">MLC_0550</name>
</gene>
<evidence type="ECO:0000256" key="5">
    <source>
        <dbReference type="ARBA" id="ARBA00049277"/>
    </source>
</evidence>
<sequence>MIKENNMKIGLPKEIKQNENRVGITPMGVVELVRNNHEVLVESGAGLGSGFSDLEYEKAGAKITKNVEDVWKQEMIVKVKEPLKSEYKYFYENQIIFTYFHLAGLKDLTEELIKNKVVAIAYETVQTPDKALPLLRPMSEVAGRMAVIIASNLLLKNTDKDALGVLVSGTPGTPKANITIIGGGVAGTSALRLAIAMEANVTIIEFNENRIRQLYETYGHKANILKSNYANIAKAVKESDVVISTVLIPGKLAPKLVTTEMVKTMKPNSVIIDVAIDQGGSVETVDHISSHADPTFIRHNVIHYSVPNIPGAVPRTSTIALTNATLTYVVEIASKGWKKAIQDNSALKLGVQTVNGKLVYKNVANSLNIQYTEIDNAI</sequence>
<evidence type="ECO:0000256" key="9">
    <source>
        <dbReference type="PIRSR" id="PIRSR000183-2"/>
    </source>
</evidence>
<evidence type="ECO:0000313" key="15">
    <source>
        <dbReference type="Proteomes" id="UP000010103"/>
    </source>
</evidence>